<keyword evidence="4" id="KW-0444">Lipid biosynthesis</keyword>
<feature type="signal peptide" evidence="11">
    <location>
        <begin position="1"/>
        <end position="22"/>
    </location>
</feature>
<evidence type="ECO:0000256" key="3">
    <source>
        <dbReference type="ARBA" id="ARBA00012333"/>
    </source>
</evidence>
<dbReference type="AlphaFoldDB" id="A0A1Z5JHD4"/>
<evidence type="ECO:0000256" key="7">
    <source>
        <dbReference type="ARBA" id="ARBA00023098"/>
    </source>
</evidence>
<dbReference type="Proteomes" id="UP000198406">
    <property type="component" value="Unassembled WGS sequence"/>
</dbReference>
<dbReference type="NCBIfam" id="NF006829">
    <property type="entry name" value="PRK09352.1"/>
    <property type="match status" value="1"/>
</dbReference>
<keyword evidence="11" id="KW-0732">Signal</keyword>
<dbReference type="PANTHER" id="PTHR43091">
    <property type="entry name" value="3-OXOACYL-[ACYL-CARRIER-PROTEIN] SYNTHASE"/>
    <property type="match status" value="1"/>
</dbReference>
<evidence type="ECO:0000313" key="15">
    <source>
        <dbReference type="Proteomes" id="UP000198406"/>
    </source>
</evidence>
<evidence type="ECO:0000256" key="6">
    <source>
        <dbReference type="ARBA" id="ARBA00022832"/>
    </source>
</evidence>
<dbReference type="OrthoDB" id="428487at2759"/>
<dbReference type="FunCoup" id="A0A1Z5JHD4">
    <property type="interactions" value="55"/>
</dbReference>
<evidence type="ECO:0000256" key="5">
    <source>
        <dbReference type="ARBA" id="ARBA00022679"/>
    </source>
</evidence>
<feature type="chain" id="PRO_5012328711" description="beta-ketoacyl-[acyl-carrier-protein] synthase III" evidence="11">
    <location>
        <begin position="23"/>
        <end position="378"/>
    </location>
</feature>
<dbReference type="InterPro" id="IPR004655">
    <property type="entry name" value="FabH"/>
</dbReference>
<evidence type="ECO:0000259" key="12">
    <source>
        <dbReference type="Pfam" id="PF08541"/>
    </source>
</evidence>
<keyword evidence="5 14" id="KW-0808">Transferase</keyword>
<comment type="function">
    <text evidence="10">Catalyzes the condensation reaction of fatty acid synthesis by the addition to an acyl acceptor of two carbons from malonyl-ACP. KAS III catalyzes the first condensation reaction which initiates fatty acid synthesis and may therefore play a role in governing the total rate of fatty acid production. Possesses both acetoacetyl-ACP synthase and acetyl transacylase activities.</text>
</comment>
<reference evidence="14 15" key="1">
    <citation type="journal article" date="2015" name="Plant Cell">
        <title>Oil accumulation by the oleaginous diatom Fistulifera solaris as revealed by the genome and transcriptome.</title>
        <authorList>
            <person name="Tanaka T."/>
            <person name="Maeda Y."/>
            <person name="Veluchamy A."/>
            <person name="Tanaka M."/>
            <person name="Abida H."/>
            <person name="Marechal E."/>
            <person name="Bowler C."/>
            <person name="Muto M."/>
            <person name="Sunaga Y."/>
            <person name="Tanaka M."/>
            <person name="Yoshino T."/>
            <person name="Taniguchi T."/>
            <person name="Fukuda Y."/>
            <person name="Nemoto M."/>
            <person name="Matsumoto M."/>
            <person name="Wong P.S."/>
            <person name="Aburatani S."/>
            <person name="Fujibuchi W."/>
        </authorList>
    </citation>
    <scope>NUCLEOTIDE SEQUENCE [LARGE SCALE GENOMIC DNA]</scope>
    <source>
        <strain evidence="14 15">JPCC DA0580</strain>
    </source>
</reference>
<keyword evidence="6" id="KW-0276">Fatty acid metabolism</keyword>
<comment type="catalytic activity">
    <reaction evidence="9">
        <text>malonyl-[ACP] + acetyl-CoA + H(+) = 3-oxobutanoyl-[ACP] + CO2 + CoA</text>
        <dbReference type="Rhea" id="RHEA:12080"/>
        <dbReference type="Rhea" id="RHEA-COMP:9623"/>
        <dbReference type="Rhea" id="RHEA-COMP:9625"/>
        <dbReference type="ChEBI" id="CHEBI:15378"/>
        <dbReference type="ChEBI" id="CHEBI:16526"/>
        <dbReference type="ChEBI" id="CHEBI:57287"/>
        <dbReference type="ChEBI" id="CHEBI:57288"/>
        <dbReference type="ChEBI" id="CHEBI:78449"/>
        <dbReference type="ChEBI" id="CHEBI:78450"/>
        <dbReference type="EC" id="2.3.1.180"/>
    </reaction>
</comment>
<proteinExistence type="inferred from homology"/>
<gene>
    <name evidence="14" type="ORF">FisN_17Hh243</name>
</gene>
<sequence length="378" mass="39537">MIITKRSFTIALGFLSLTGSSAFTIASPKTQSSTSLAASSGLMHCRPIGIGSAAPDTTITNFDLEKVVDTTDEWIQTRTGIAQRHVLTSTEKLHDLAVIAGRNALEMAGVKPEELDLVICATSSPDDMFGDAPNIANKLGCPTSTVAFDLTAACSGFLFASVTAGKFLTSGDKPQRALVLGADALSRWVDWEDRNVCILFGDGAGAMVLESTPQGDSAASGLLGYAARSNGAGNVELNCSYLGKPRTVATPGEGTVISSASYNSLFMNGKEVYKFATREVPEVLSEALDAAGMTVDDVDFLLLHQANIRIMETVAKRLGIPMEKVITNLNEYGNTSAASIPLALDAAVRSGKVKKGDVIACAGFGAGLSWGAAILRWG</sequence>
<dbReference type="Gene3D" id="3.40.47.10">
    <property type="match status" value="1"/>
</dbReference>
<evidence type="ECO:0000259" key="13">
    <source>
        <dbReference type="Pfam" id="PF08545"/>
    </source>
</evidence>
<comment type="caution">
    <text evidence="14">The sequence shown here is derived from an EMBL/GenBank/DDBJ whole genome shotgun (WGS) entry which is preliminary data.</text>
</comment>
<dbReference type="EMBL" id="BDSP01000061">
    <property type="protein sequence ID" value="GAX13302.1"/>
    <property type="molecule type" value="Genomic_DNA"/>
</dbReference>
<keyword evidence="8" id="KW-0275">Fatty acid biosynthesis</keyword>
<evidence type="ECO:0000256" key="10">
    <source>
        <dbReference type="ARBA" id="ARBA00057449"/>
    </source>
</evidence>
<evidence type="ECO:0000256" key="11">
    <source>
        <dbReference type="SAM" id="SignalP"/>
    </source>
</evidence>
<dbReference type="HAMAP" id="MF_01815">
    <property type="entry name" value="FabH"/>
    <property type="match status" value="1"/>
</dbReference>
<dbReference type="SUPFAM" id="SSF53901">
    <property type="entry name" value="Thiolase-like"/>
    <property type="match status" value="1"/>
</dbReference>
<evidence type="ECO:0000256" key="8">
    <source>
        <dbReference type="ARBA" id="ARBA00023160"/>
    </source>
</evidence>
<evidence type="ECO:0000313" key="14">
    <source>
        <dbReference type="EMBL" id="GAX13302.1"/>
    </source>
</evidence>
<evidence type="ECO:0000256" key="4">
    <source>
        <dbReference type="ARBA" id="ARBA00022516"/>
    </source>
</evidence>
<dbReference type="GO" id="GO:0033818">
    <property type="term" value="F:beta-ketoacyl-acyl-carrier-protein synthase III activity"/>
    <property type="evidence" value="ECO:0007669"/>
    <property type="project" value="UniProtKB-EC"/>
</dbReference>
<keyword evidence="14" id="KW-0012">Acyltransferase</keyword>
<protein>
    <recommendedName>
        <fullName evidence="3">beta-ketoacyl-[acyl-carrier-protein] synthase III</fullName>
        <ecNumber evidence="3">2.3.1.180</ecNumber>
    </recommendedName>
</protein>
<accession>A0A1Z5JHD4</accession>
<keyword evidence="7" id="KW-0443">Lipid metabolism</keyword>
<dbReference type="InterPro" id="IPR016039">
    <property type="entry name" value="Thiolase-like"/>
</dbReference>
<dbReference type="NCBIfam" id="TIGR00747">
    <property type="entry name" value="fabH"/>
    <property type="match status" value="1"/>
</dbReference>
<evidence type="ECO:0000256" key="2">
    <source>
        <dbReference type="ARBA" id="ARBA00008642"/>
    </source>
</evidence>
<name>A0A1Z5JHD4_FISSO</name>
<dbReference type="InterPro" id="IPR013747">
    <property type="entry name" value="ACP_syn_III_C"/>
</dbReference>
<keyword evidence="15" id="KW-1185">Reference proteome</keyword>
<dbReference type="EC" id="2.3.1.180" evidence="3"/>
<feature type="domain" description="Beta-ketoacyl-[acyl-carrier-protein] synthase III C-terminal" evidence="12">
    <location>
        <begin position="288"/>
        <end position="377"/>
    </location>
</feature>
<dbReference type="Pfam" id="PF08541">
    <property type="entry name" value="ACP_syn_III_C"/>
    <property type="match status" value="1"/>
</dbReference>
<dbReference type="InterPro" id="IPR013751">
    <property type="entry name" value="ACP_syn_III_N"/>
</dbReference>
<feature type="domain" description="Beta-ketoacyl-[acyl-carrier-protein] synthase III N-terminal" evidence="13">
    <location>
        <begin position="148"/>
        <end position="231"/>
    </location>
</feature>
<comment type="pathway">
    <text evidence="1">Lipid metabolism; fatty acid biosynthesis.</text>
</comment>
<evidence type="ECO:0000256" key="1">
    <source>
        <dbReference type="ARBA" id="ARBA00005194"/>
    </source>
</evidence>
<evidence type="ECO:0000256" key="9">
    <source>
        <dbReference type="ARBA" id="ARBA00052419"/>
    </source>
</evidence>
<dbReference type="InParanoid" id="A0A1Z5JHD4"/>
<dbReference type="Pfam" id="PF08545">
    <property type="entry name" value="ACP_syn_III"/>
    <property type="match status" value="1"/>
</dbReference>
<dbReference type="FunFam" id="3.40.47.10:FF:000004">
    <property type="entry name" value="3-oxoacyl-[acyl-carrier-protein] synthase 3"/>
    <property type="match status" value="1"/>
</dbReference>
<dbReference type="CDD" id="cd00830">
    <property type="entry name" value="KAS_III"/>
    <property type="match status" value="1"/>
</dbReference>
<dbReference type="PANTHER" id="PTHR43091:SF1">
    <property type="entry name" value="BETA-KETOACYL-[ACYL-CARRIER-PROTEIN] SYNTHASE III, CHLOROPLASTIC"/>
    <property type="match status" value="1"/>
</dbReference>
<dbReference type="GO" id="GO:0006633">
    <property type="term" value="P:fatty acid biosynthetic process"/>
    <property type="evidence" value="ECO:0007669"/>
    <property type="project" value="UniProtKB-KW"/>
</dbReference>
<organism evidence="14 15">
    <name type="scientific">Fistulifera solaris</name>
    <name type="common">Oleaginous diatom</name>
    <dbReference type="NCBI Taxonomy" id="1519565"/>
    <lineage>
        <taxon>Eukaryota</taxon>
        <taxon>Sar</taxon>
        <taxon>Stramenopiles</taxon>
        <taxon>Ochrophyta</taxon>
        <taxon>Bacillariophyta</taxon>
        <taxon>Bacillariophyceae</taxon>
        <taxon>Bacillariophycidae</taxon>
        <taxon>Naviculales</taxon>
        <taxon>Naviculaceae</taxon>
        <taxon>Fistulifera</taxon>
    </lineage>
</organism>
<comment type="similarity">
    <text evidence="2">Belongs to the thiolase-like superfamily. FabH family.</text>
</comment>
<dbReference type="GO" id="GO:0004315">
    <property type="term" value="F:3-oxoacyl-[acyl-carrier-protein] synthase activity"/>
    <property type="evidence" value="ECO:0007669"/>
    <property type="project" value="InterPro"/>
</dbReference>